<dbReference type="EMBL" id="KE560649">
    <property type="protein sequence ID" value="EPZ36135.1"/>
    <property type="molecule type" value="Genomic_DNA"/>
</dbReference>
<name>A0A075B497_ROZAC</name>
<accession>A0A075B497</accession>
<sequence length="186" mass="20522">MFKLLIVLICLKLSVSYPIPNDPPAASGDNGSTVFIFNDGQTSQTEQKINSFKDVLTAINNKNPFPALIKIPGAIDVKTGQCLIGGWKEDGKNTVLGMMPCELNHSSRSQNVWTVQVLGGNDVQIWVSDESSKLCLNKNGSLTQKAIKEECEMVPLSKSFKMGQNEVNEWNLRISDITFHLVPIKK</sequence>
<feature type="signal peptide" evidence="1">
    <location>
        <begin position="1"/>
        <end position="16"/>
    </location>
</feature>
<reference evidence="2 4" key="1">
    <citation type="journal article" date="2013" name="Curr. Biol.">
        <title>Shared signatures of parasitism and phylogenomics unite Cryptomycota and microsporidia.</title>
        <authorList>
            <person name="James T.Y."/>
            <person name="Pelin A."/>
            <person name="Bonen L."/>
            <person name="Ahrendt S."/>
            <person name="Sain D."/>
            <person name="Corradi N."/>
            <person name="Stajich J.E."/>
        </authorList>
    </citation>
    <scope>NUCLEOTIDE SEQUENCE [LARGE SCALE GENOMIC DNA]</scope>
    <source>
        <strain evidence="2 4">CSF55</strain>
        <strain evidence="2 4">CSF55</strain>
    </source>
</reference>
<reference evidence="5" key="2">
    <citation type="journal article" date="2018" name="Nat. Microbiol.">
        <title>Leveraging single-cell genomics to expand the fungal tree of life.</title>
        <authorList>
            <person name="Ahrendt S.R."/>
            <person name="Quandt C.A."/>
            <person name="Ciobanu D."/>
            <person name="Clum A."/>
            <person name="Salamov A."/>
            <person name="Andreopoulos B."/>
            <person name="Cheng J.F."/>
            <person name="Woyke T."/>
            <person name="Pelin A."/>
            <person name="Henrissat B."/>
            <person name="Reynolds N.K."/>
            <person name="Benny G.L."/>
            <person name="Smith M.E."/>
            <person name="James T.Y."/>
            <person name="Grigoriev I.V."/>
        </authorList>
    </citation>
    <scope>NUCLEOTIDE SEQUENCE [LARGE SCALE GENOMIC DNA]</scope>
    <source>
        <strain evidence="5">CSF55</strain>
    </source>
</reference>
<keyword evidence="1" id="KW-0732">Signal</keyword>
<evidence type="ECO:0008006" key="6">
    <source>
        <dbReference type="Google" id="ProtNLM"/>
    </source>
</evidence>
<keyword evidence="4" id="KW-1185">Reference proteome</keyword>
<reference evidence="3" key="3">
    <citation type="submission" date="2018-08" db="EMBL/GenBank/DDBJ databases">
        <title>Leveraging single-cell genomics to expand the Fungal Tree of Life.</title>
        <authorList>
            <consortium name="DOE Joint Genome Institute"/>
            <person name="Ahrendt S.R."/>
            <person name="Quandt C.A."/>
            <person name="Ciobanu D."/>
            <person name="Clum A."/>
            <person name="Salamov A."/>
            <person name="Andreopoulos B."/>
            <person name="Cheng J.-F."/>
            <person name="Woyke T."/>
            <person name="Pelin A."/>
            <person name="Henrissat B."/>
            <person name="Reynolds N."/>
            <person name="Benny G.L."/>
            <person name="Smith M.E."/>
            <person name="James T.Y."/>
            <person name="Grigoriev I.V."/>
        </authorList>
    </citation>
    <scope>NUCLEOTIDE SEQUENCE</scope>
    <source>
        <strain evidence="3">CSF55</strain>
    </source>
</reference>
<gene>
    <name evidence="2" type="ORF">O9G_004039</name>
    <name evidence="3" type="ORF">ROZALSC1DRAFT_31850</name>
</gene>
<evidence type="ECO:0000313" key="3">
    <source>
        <dbReference type="EMBL" id="RKP16045.1"/>
    </source>
</evidence>
<evidence type="ECO:0000313" key="4">
    <source>
        <dbReference type="Proteomes" id="UP000030755"/>
    </source>
</evidence>
<evidence type="ECO:0000256" key="1">
    <source>
        <dbReference type="SAM" id="SignalP"/>
    </source>
</evidence>
<organism evidence="2 4">
    <name type="scientific">Rozella allomycis (strain CSF55)</name>
    <dbReference type="NCBI Taxonomy" id="988480"/>
    <lineage>
        <taxon>Eukaryota</taxon>
        <taxon>Fungi</taxon>
        <taxon>Fungi incertae sedis</taxon>
        <taxon>Cryptomycota</taxon>
        <taxon>Cryptomycota incertae sedis</taxon>
        <taxon>Rozella</taxon>
    </lineage>
</organism>
<evidence type="ECO:0000313" key="2">
    <source>
        <dbReference type="EMBL" id="EPZ36135.1"/>
    </source>
</evidence>
<dbReference type="Proteomes" id="UP000030755">
    <property type="component" value="Unassembled WGS sequence"/>
</dbReference>
<dbReference type="EMBL" id="ML007091">
    <property type="protein sequence ID" value="RKP16045.1"/>
    <property type="molecule type" value="Genomic_DNA"/>
</dbReference>
<dbReference type="AlphaFoldDB" id="A0A075B497"/>
<protein>
    <recommendedName>
        <fullName evidence="6">Ricin B lectin domain-containing protein</fullName>
    </recommendedName>
</protein>
<feature type="chain" id="PRO_5040561330" description="Ricin B lectin domain-containing protein" evidence="1">
    <location>
        <begin position="17"/>
        <end position="186"/>
    </location>
</feature>
<dbReference type="Proteomes" id="UP000281549">
    <property type="component" value="Unassembled WGS sequence"/>
</dbReference>
<evidence type="ECO:0000313" key="5">
    <source>
        <dbReference type="Proteomes" id="UP000281549"/>
    </source>
</evidence>
<dbReference type="HOGENOM" id="CLU_1455189_0_0_1"/>
<proteinExistence type="predicted"/>